<accession>A0ABN7XA44</accession>
<evidence type="ECO:0000313" key="2">
    <source>
        <dbReference type="Proteomes" id="UP000789901"/>
    </source>
</evidence>
<sequence length="72" mass="8055">DISSYTDVNRLMAKSQPNEKEAINPDPIPEIEHSSTQFESQLTFLSIESRSDKETSIHCDTNDSITSITPIT</sequence>
<evidence type="ECO:0000313" key="1">
    <source>
        <dbReference type="EMBL" id="CAG8851817.1"/>
    </source>
</evidence>
<dbReference type="Proteomes" id="UP000789901">
    <property type="component" value="Unassembled WGS sequence"/>
</dbReference>
<keyword evidence="2" id="KW-1185">Reference proteome</keyword>
<dbReference type="EMBL" id="CAJVQB010108035">
    <property type="protein sequence ID" value="CAG8851817.1"/>
    <property type="molecule type" value="Genomic_DNA"/>
</dbReference>
<feature type="non-terminal residue" evidence="1">
    <location>
        <position position="1"/>
    </location>
</feature>
<organism evidence="1 2">
    <name type="scientific">Gigaspora margarita</name>
    <dbReference type="NCBI Taxonomy" id="4874"/>
    <lineage>
        <taxon>Eukaryota</taxon>
        <taxon>Fungi</taxon>
        <taxon>Fungi incertae sedis</taxon>
        <taxon>Mucoromycota</taxon>
        <taxon>Glomeromycotina</taxon>
        <taxon>Glomeromycetes</taxon>
        <taxon>Diversisporales</taxon>
        <taxon>Gigasporaceae</taxon>
        <taxon>Gigaspora</taxon>
    </lineage>
</organism>
<reference evidence="1 2" key="1">
    <citation type="submission" date="2021-06" db="EMBL/GenBank/DDBJ databases">
        <authorList>
            <person name="Kallberg Y."/>
            <person name="Tangrot J."/>
            <person name="Rosling A."/>
        </authorList>
    </citation>
    <scope>NUCLEOTIDE SEQUENCE [LARGE SCALE GENOMIC DNA]</scope>
    <source>
        <strain evidence="1 2">120-4 pot B 10/14</strain>
    </source>
</reference>
<proteinExistence type="predicted"/>
<name>A0ABN7XA44_GIGMA</name>
<comment type="caution">
    <text evidence="1">The sequence shown here is derived from an EMBL/GenBank/DDBJ whole genome shotgun (WGS) entry which is preliminary data.</text>
</comment>
<gene>
    <name evidence="1" type="ORF">GMARGA_LOCUS40929</name>
</gene>
<feature type="non-terminal residue" evidence="1">
    <location>
        <position position="72"/>
    </location>
</feature>
<protein>
    <submittedName>
        <fullName evidence="1">24674_t:CDS:1</fullName>
    </submittedName>
</protein>